<dbReference type="PANTHER" id="PTHR11413">
    <property type="entry name" value="CYSTATIN FAMILY MEMBER"/>
    <property type="match status" value="1"/>
</dbReference>
<dbReference type="PANTHER" id="PTHR11413:SF110">
    <property type="entry name" value="CYSTEINE PROTEINASE INHIBITOR 6"/>
    <property type="match status" value="1"/>
</dbReference>
<evidence type="ECO:0000313" key="6">
    <source>
        <dbReference type="Proteomes" id="UP001515500"/>
    </source>
</evidence>
<dbReference type="GO" id="GO:0070417">
    <property type="term" value="P:cellular response to cold"/>
    <property type="evidence" value="ECO:0007669"/>
    <property type="project" value="EnsemblPlants"/>
</dbReference>
<dbReference type="RefSeq" id="XP_039126911.1">
    <property type="nucleotide sequence ID" value="XM_039270977.1"/>
</dbReference>
<dbReference type="GO" id="GO:0042631">
    <property type="term" value="P:cellular response to water deprivation"/>
    <property type="evidence" value="ECO:0007669"/>
    <property type="project" value="EnsemblPlants"/>
</dbReference>
<organism evidence="6 7">
    <name type="scientific">Dioscorea cayennensis subsp. rotundata</name>
    <name type="common">White Guinea yam</name>
    <name type="synonym">Dioscorea rotundata</name>
    <dbReference type="NCBI Taxonomy" id="55577"/>
    <lineage>
        <taxon>Eukaryota</taxon>
        <taxon>Viridiplantae</taxon>
        <taxon>Streptophyta</taxon>
        <taxon>Embryophyta</taxon>
        <taxon>Tracheophyta</taxon>
        <taxon>Spermatophyta</taxon>
        <taxon>Magnoliopsida</taxon>
        <taxon>Liliopsida</taxon>
        <taxon>Dioscoreales</taxon>
        <taxon>Dioscoreaceae</taxon>
        <taxon>Dioscorea</taxon>
    </lineage>
</organism>
<dbReference type="SMART" id="SM00043">
    <property type="entry name" value="CY"/>
    <property type="match status" value="1"/>
</dbReference>
<dbReference type="CDD" id="cd00042">
    <property type="entry name" value="CY"/>
    <property type="match status" value="1"/>
</dbReference>
<sequence length="99" mass="11318">MAAPMLGGIKDLPENENSAEIDDLARFAVQEHNKKQNTLLEFMKVKRARVQVVAGNMYYLDVEVNNGGKKEVYEAKIWVKLWENFKELQEFKPVGDSSS</sequence>
<dbReference type="AlphaFoldDB" id="A0AB40BHQ8"/>
<proteinExistence type="inferred from homology"/>
<dbReference type="PROSITE" id="PS00287">
    <property type="entry name" value="CYSTATIN"/>
    <property type="match status" value="1"/>
</dbReference>
<dbReference type="GeneID" id="120263056"/>
<name>A0AB40BHQ8_DIOCR</name>
<evidence type="ECO:0000256" key="1">
    <source>
        <dbReference type="ARBA" id="ARBA00007233"/>
    </source>
</evidence>
<evidence type="ECO:0000256" key="2">
    <source>
        <dbReference type="ARBA" id="ARBA00022690"/>
    </source>
</evidence>
<keyword evidence="6" id="KW-1185">Reference proteome</keyword>
<comment type="similarity">
    <text evidence="1 4">Belongs to the cystatin family. Phytocystatin subfamily.</text>
</comment>
<dbReference type="InterPro" id="IPR018073">
    <property type="entry name" value="Prot_inh_cystat_CS"/>
</dbReference>
<dbReference type="InterPro" id="IPR046350">
    <property type="entry name" value="Cystatin_sf"/>
</dbReference>
<evidence type="ECO:0000256" key="3">
    <source>
        <dbReference type="ARBA" id="ARBA00022704"/>
    </source>
</evidence>
<gene>
    <name evidence="7" type="primary">LOC120263056</name>
</gene>
<dbReference type="GO" id="GO:0004869">
    <property type="term" value="F:cysteine-type endopeptidase inhibitor activity"/>
    <property type="evidence" value="ECO:0007669"/>
    <property type="project" value="UniProtKB-KW"/>
</dbReference>
<keyword evidence="2 4" id="KW-0646">Protease inhibitor</keyword>
<dbReference type="Gene3D" id="3.10.450.10">
    <property type="match status" value="1"/>
</dbReference>
<dbReference type="SUPFAM" id="SSF54403">
    <property type="entry name" value="Cystatin/monellin"/>
    <property type="match status" value="1"/>
</dbReference>
<dbReference type="GO" id="GO:0034605">
    <property type="term" value="P:cellular response to heat"/>
    <property type="evidence" value="ECO:0007669"/>
    <property type="project" value="EnsemblPlants"/>
</dbReference>
<dbReference type="InterPro" id="IPR027214">
    <property type="entry name" value="Cystatin"/>
</dbReference>
<evidence type="ECO:0000259" key="5">
    <source>
        <dbReference type="SMART" id="SM00043"/>
    </source>
</evidence>
<protein>
    <recommendedName>
        <fullName evidence="4">Cysteine proteinase inhibitor</fullName>
    </recommendedName>
</protein>
<keyword evidence="3 4" id="KW-0789">Thiol protease inhibitor</keyword>
<dbReference type="Proteomes" id="UP001515500">
    <property type="component" value="Chromosome 6"/>
</dbReference>
<accession>A0AB40BHQ8</accession>
<dbReference type="InterPro" id="IPR000010">
    <property type="entry name" value="Cystatin_dom"/>
</dbReference>
<evidence type="ECO:0000313" key="7">
    <source>
        <dbReference type="RefSeq" id="XP_039126911.1"/>
    </source>
</evidence>
<reference evidence="7" key="1">
    <citation type="submission" date="2025-08" db="UniProtKB">
        <authorList>
            <consortium name="RefSeq"/>
        </authorList>
    </citation>
    <scope>IDENTIFICATION</scope>
</reference>
<dbReference type="Pfam" id="PF00031">
    <property type="entry name" value="Cystatin"/>
    <property type="match status" value="1"/>
</dbReference>
<evidence type="ECO:0000256" key="4">
    <source>
        <dbReference type="RuleBase" id="RU362130"/>
    </source>
</evidence>
<feature type="domain" description="Cystatin" evidence="5">
    <location>
        <begin position="4"/>
        <end position="94"/>
    </location>
</feature>
<dbReference type="GO" id="GO:0009611">
    <property type="term" value="P:response to wounding"/>
    <property type="evidence" value="ECO:0007669"/>
    <property type="project" value="EnsemblPlants"/>
</dbReference>